<dbReference type="PANTHER" id="PTHR31313">
    <property type="entry name" value="TY1 ENHANCER ACTIVATOR"/>
    <property type="match status" value="1"/>
</dbReference>
<dbReference type="CDD" id="cd12148">
    <property type="entry name" value="fungal_TF_MHR"/>
    <property type="match status" value="1"/>
</dbReference>
<evidence type="ECO:0000313" key="10">
    <source>
        <dbReference type="EMBL" id="KAJ6262074.1"/>
    </source>
</evidence>
<feature type="region of interest" description="Disordered" evidence="8">
    <location>
        <begin position="725"/>
        <end position="748"/>
    </location>
</feature>
<dbReference type="Pfam" id="PF04082">
    <property type="entry name" value="Fungal_trans"/>
    <property type="match status" value="1"/>
</dbReference>
<gene>
    <name evidence="10" type="ORF">Dda_2878</name>
</gene>
<dbReference type="Pfam" id="PF00172">
    <property type="entry name" value="Zn_clus"/>
    <property type="match status" value="1"/>
</dbReference>
<evidence type="ECO:0000256" key="7">
    <source>
        <dbReference type="ARBA" id="ARBA00023242"/>
    </source>
</evidence>
<accession>A0AAD6NKR0</accession>
<dbReference type="SUPFAM" id="SSF57701">
    <property type="entry name" value="Zn2/Cys6 DNA-binding domain"/>
    <property type="match status" value="1"/>
</dbReference>
<keyword evidence="4" id="KW-0805">Transcription regulation</keyword>
<dbReference type="PROSITE" id="PS50048">
    <property type="entry name" value="ZN2_CY6_FUNGAL_2"/>
    <property type="match status" value="1"/>
</dbReference>
<evidence type="ECO:0000256" key="2">
    <source>
        <dbReference type="ARBA" id="ARBA00022723"/>
    </source>
</evidence>
<dbReference type="InterPro" id="IPR007219">
    <property type="entry name" value="XnlR_reg_dom"/>
</dbReference>
<dbReference type="SMART" id="SM00906">
    <property type="entry name" value="Fungal_trans"/>
    <property type="match status" value="1"/>
</dbReference>
<dbReference type="InterPro" id="IPR051615">
    <property type="entry name" value="Transcr_Regulatory_Elem"/>
</dbReference>
<dbReference type="Proteomes" id="UP001221413">
    <property type="component" value="Unassembled WGS sequence"/>
</dbReference>
<dbReference type="Gene3D" id="4.10.240.10">
    <property type="entry name" value="Zn(2)-C6 fungal-type DNA-binding domain"/>
    <property type="match status" value="1"/>
</dbReference>
<comment type="subcellular location">
    <subcellularLocation>
        <location evidence="1">Nucleus</location>
    </subcellularLocation>
</comment>
<name>A0AAD6NKR0_DREDA</name>
<keyword evidence="6" id="KW-0804">Transcription</keyword>
<evidence type="ECO:0000256" key="4">
    <source>
        <dbReference type="ARBA" id="ARBA00023015"/>
    </source>
</evidence>
<keyword evidence="5" id="KW-0238">DNA-binding</keyword>
<comment type="caution">
    <text evidence="10">The sequence shown here is derived from an EMBL/GenBank/DDBJ whole genome shotgun (WGS) entry which is preliminary data.</text>
</comment>
<dbReference type="GO" id="GO:0006351">
    <property type="term" value="P:DNA-templated transcription"/>
    <property type="evidence" value="ECO:0007669"/>
    <property type="project" value="InterPro"/>
</dbReference>
<dbReference type="SMART" id="SM00066">
    <property type="entry name" value="GAL4"/>
    <property type="match status" value="1"/>
</dbReference>
<dbReference type="InterPro" id="IPR001138">
    <property type="entry name" value="Zn2Cys6_DnaBD"/>
</dbReference>
<reference evidence="10" key="1">
    <citation type="submission" date="2023-01" db="EMBL/GenBank/DDBJ databases">
        <title>The chitinases involved in constricting ring structure development in the nematode-trapping fungus Drechslerella dactyloides.</title>
        <authorList>
            <person name="Wang R."/>
            <person name="Zhang L."/>
            <person name="Tang P."/>
            <person name="Li S."/>
            <person name="Liang L."/>
        </authorList>
    </citation>
    <scope>NUCLEOTIDE SEQUENCE</scope>
    <source>
        <strain evidence="10">YMF1.00031</strain>
    </source>
</reference>
<evidence type="ECO:0000256" key="8">
    <source>
        <dbReference type="SAM" id="MobiDB-lite"/>
    </source>
</evidence>
<sequence>MAHGVKHLKTEEEEGEDPNGPPSDIHPDPTAPSTSATSATSTATATPSGTPAPPDQASSTPPSRKRDDDPNRKRRKVVSSACLACRKRKSKCDGNLPACAACASVYLTECIYDPSSDHRRKGVYKKDIDNLKTRNSTLQTLIQAILNYPEDKVFQLVYDIRNCESLDDVAAKIVTQAAEEGDDESDLEDRKLWDDNFTDSPPSLETDISDKIGALSMDSQGQVKFIGATSILTLLPMGMASSAMTGDPAVLSADPVSSDQDPMTSWTEVTKDRDLVIHLMNMYFTWHYPYFTTLSKRLFFRDFLRGNPGRNSQQGKTSHCTSLLVNAMLALGCHFTTVPGSRRNPSKAETAGDHFFLEAKRLIMENDEHEHPRLTTVQALALMSVREAGCGREARGWVYSGMSFRMACDLGLQWNPDGLSGMSDEEIDARKITFWGCFLFDKCWSNYTGRLPQLPSSSATTPKYDVFPDEDSEIWTPYTDNGLTPELSQPGRTRAVALQLIGLCEISNDILLGFYQPVRGGTTKESKLGKSKTGKDAEMKKLLELYNRLEEWNQKLPAEMAAKEGALMSILITHMFGQVLYLLLFRPFLKGNSPSPSAFPANLSPKRICINASTAISKLLRLYKRTYGLKQIPNIVVYIALSACTIHLMNLPAKTAKRDIVQGIKCLEEIAEYWLCAKRALIILKVLSLKYSIELPDEAEVVLSRIDTSGEMFGFSIKDLFGPTTRQKSASPPAQNRLPQARPVGLGAPPLMQGPGASLAATTASPAQAALMGLSPNMKASSAMSGVEFGSPFVASDGPMLTSPPHLLQSAVPALPPVAASSLFTPYFDPGAASSSSSNSSMTRKPQETPASTTATPPMPATTITMPASNASSPGMFGFGQLDEQSQDWWLRDQNELAQDFGSWDFSSTSGGTISPEPSFDTAQYSPPPPPMPSNLRPYVQQVQTTAPQQPPNFGTSGYNGTMFWQ</sequence>
<feature type="compositionally biased region" description="Low complexity" evidence="8">
    <location>
        <begin position="849"/>
        <end position="867"/>
    </location>
</feature>
<evidence type="ECO:0000256" key="6">
    <source>
        <dbReference type="ARBA" id="ARBA00023163"/>
    </source>
</evidence>
<feature type="region of interest" description="Disordered" evidence="8">
    <location>
        <begin position="902"/>
        <end position="937"/>
    </location>
</feature>
<dbReference type="GO" id="GO:0000981">
    <property type="term" value="F:DNA-binding transcription factor activity, RNA polymerase II-specific"/>
    <property type="evidence" value="ECO:0007669"/>
    <property type="project" value="InterPro"/>
</dbReference>
<protein>
    <recommendedName>
        <fullName evidence="9">Zn(2)-C6 fungal-type domain-containing protein</fullName>
    </recommendedName>
</protein>
<evidence type="ECO:0000256" key="5">
    <source>
        <dbReference type="ARBA" id="ARBA00023125"/>
    </source>
</evidence>
<dbReference type="CDD" id="cd00067">
    <property type="entry name" value="GAL4"/>
    <property type="match status" value="1"/>
</dbReference>
<dbReference type="GO" id="GO:0005634">
    <property type="term" value="C:nucleus"/>
    <property type="evidence" value="ECO:0007669"/>
    <property type="project" value="UniProtKB-SubCell"/>
</dbReference>
<evidence type="ECO:0000256" key="3">
    <source>
        <dbReference type="ARBA" id="ARBA00022833"/>
    </source>
</evidence>
<keyword evidence="2" id="KW-0479">Metal-binding</keyword>
<evidence type="ECO:0000313" key="11">
    <source>
        <dbReference type="Proteomes" id="UP001221413"/>
    </source>
</evidence>
<dbReference type="EMBL" id="JAQGDS010000003">
    <property type="protein sequence ID" value="KAJ6262074.1"/>
    <property type="molecule type" value="Genomic_DNA"/>
</dbReference>
<evidence type="ECO:0000259" key="9">
    <source>
        <dbReference type="PROSITE" id="PS50048"/>
    </source>
</evidence>
<organism evidence="10 11">
    <name type="scientific">Drechslerella dactyloides</name>
    <name type="common">Nematode-trapping fungus</name>
    <name type="synonym">Arthrobotrys dactyloides</name>
    <dbReference type="NCBI Taxonomy" id="74499"/>
    <lineage>
        <taxon>Eukaryota</taxon>
        <taxon>Fungi</taxon>
        <taxon>Dikarya</taxon>
        <taxon>Ascomycota</taxon>
        <taxon>Pezizomycotina</taxon>
        <taxon>Orbiliomycetes</taxon>
        <taxon>Orbiliales</taxon>
        <taxon>Orbiliaceae</taxon>
        <taxon>Drechslerella</taxon>
    </lineage>
</organism>
<dbReference type="PANTHER" id="PTHR31313:SF81">
    <property type="entry name" value="TY1 ENHANCER ACTIVATOR"/>
    <property type="match status" value="1"/>
</dbReference>
<dbReference type="GO" id="GO:0003677">
    <property type="term" value="F:DNA binding"/>
    <property type="evidence" value="ECO:0007669"/>
    <property type="project" value="UniProtKB-KW"/>
</dbReference>
<evidence type="ECO:0000256" key="1">
    <source>
        <dbReference type="ARBA" id="ARBA00004123"/>
    </source>
</evidence>
<dbReference type="AlphaFoldDB" id="A0AAD6NKR0"/>
<feature type="domain" description="Zn(2)-C6 fungal-type" evidence="9">
    <location>
        <begin position="81"/>
        <end position="112"/>
    </location>
</feature>
<dbReference type="GO" id="GO:0008270">
    <property type="term" value="F:zinc ion binding"/>
    <property type="evidence" value="ECO:0007669"/>
    <property type="project" value="InterPro"/>
</dbReference>
<dbReference type="InterPro" id="IPR036864">
    <property type="entry name" value="Zn2-C6_fun-type_DNA-bd_sf"/>
</dbReference>
<feature type="compositionally biased region" description="Low complexity" evidence="8">
    <location>
        <begin position="31"/>
        <end position="49"/>
    </location>
</feature>
<dbReference type="PROSITE" id="PS00463">
    <property type="entry name" value="ZN2_CY6_FUNGAL_1"/>
    <property type="match status" value="1"/>
</dbReference>
<feature type="region of interest" description="Disordered" evidence="8">
    <location>
        <begin position="1"/>
        <end position="75"/>
    </location>
</feature>
<proteinExistence type="predicted"/>
<feature type="compositionally biased region" description="Polar residues" evidence="8">
    <location>
        <begin position="725"/>
        <end position="738"/>
    </location>
</feature>
<keyword evidence="3" id="KW-0862">Zinc</keyword>
<keyword evidence="7" id="KW-0539">Nucleus</keyword>
<keyword evidence="11" id="KW-1185">Reference proteome</keyword>
<feature type="region of interest" description="Disordered" evidence="8">
    <location>
        <begin position="832"/>
        <end position="867"/>
    </location>
</feature>